<feature type="compositionally biased region" description="Low complexity" evidence="1">
    <location>
        <begin position="428"/>
        <end position="451"/>
    </location>
</feature>
<feature type="region of interest" description="Disordered" evidence="1">
    <location>
        <begin position="289"/>
        <end position="366"/>
    </location>
</feature>
<feature type="compositionally biased region" description="Polar residues" evidence="1">
    <location>
        <begin position="767"/>
        <end position="777"/>
    </location>
</feature>
<protein>
    <recommendedName>
        <fullName evidence="4">Cyclin N-terminal domain-containing protein</fullName>
    </recommendedName>
</protein>
<accession>A0A8H3EVL3</accession>
<dbReference type="EMBL" id="CAJPDS010000011">
    <property type="protein sequence ID" value="CAF9912543.1"/>
    <property type="molecule type" value="Genomic_DNA"/>
</dbReference>
<dbReference type="Gene3D" id="1.10.472.10">
    <property type="entry name" value="Cyclin-like"/>
    <property type="match status" value="1"/>
</dbReference>
<dbReference type="OrthoDB" id="286814at2759"/>
<feature type="region of interest" description="Disordered" evidence="1">
    <location>
        <begin position="490"/>
        <end position="509"/>
    </location>
</feature>
<proteinExistence type="predicted"/>
<dbReference type="PANTHER" id="PTHR15615:SF36">
    <property type="entry name" value="PHO85 CYCLIN-5"/>
    <property type="match status" value="1"/>
</dbReference>
<reference evidence="2" key="1">
    <citation type="submission" date="2021-03" db="EMBL/GenBank/DDBJ databases">
        <authorList>
            <person name="Tagirdzhanova G."/>
        </authorList>
    </citation>
    <scope>NUCLEOTIDE SEQUENCE</scope>
</reference>
<dbReference type="PANTHER" id="PTHR15615">
    <property type="match status" value="1"/>
</dbReference>
<dbReference type="GO" id="GO:0016538">
    <property type="term" value="F:cyclin-dependent protein serine/threonine kinase regulator activity"/>
    <property type="evidence" value="ECO:0007669"/>
    <property type="project" value="TreeGrafter"/>
</dbReference>
<comment type="caution">
    <text evidence="2">The sequence shown here is derived from an EMBL/GenBank/DDBJ whole genome shotgun (WGS) entry which is preliminary data.</text>
</comment>
<feature type="compositionally biased region" description="Polar residues" evidence="1">
    <location>
        <begin position="611"/>
        <end position="624"/>
    </location>
</feature>
<feature type="region of interest" description="Disordered" evidence="1">
    <location>
        <begin position="714"/>
        <end position="789"/>
    </location>
</feature>
<evidence type="ECO:0000313" key="3">
    <source>
        <dbReference type="Proteomes" id="UP000664521"/>
    </source>
</evidence>
<evidence type="ECO:0000313" key="2">
    <source>
        <dbReference type="EMBL" id="CAF9912543.1"/>
    </source>
</evidence>
<name>A0A8H3EVL3_9LECA</name>
<dbReference type="InterPro" id="IPR036915">
    <property type="entry name" value="Cyclin-like_sf"/>
</dbReference>
<feature type="region of interest" description="Disordered" evidence="1">
    <location>
        <begin position="413"/>
        <end position="451"/>
    </location>
</feature>
<dbReference type="GO" id="GO:0000307">
    <property type="term" value="C:cyclin-dependent protein kinase holoenzyme complex"/>
    <property type="evidence" value="ECO:0007669"/>
    <property type="project" value="TreeGrafter"/>
</dbReference>
<dbReference type="GO" id="GO:0019901">
    <property type="term" value="F:protein kinase binding"/>
    <property type="evidence" value="ECO:0007669"/>
    <property type="project" value="InterPro"/>
</dbReference>
<dbReference type="CDD" id="cd20557">
    <property type="entry name" value="CYCLIN_ScPCL1-like"/>
    <property type="match status" value="1"/>
</dbReference>
<keyword evidence="3" id="KW-1185">Reference proteome</keyword>
<sequence>MGTDMEGLLQARKRSYRRSASLSGADPQVLLEQPLYTRRCPSIVDKTLGARNERLAQDRPVEPGNRNHGLRLSCFASANAKTALWIALSVSWSDTTTQTIETIWPLSIAHGRANTDQNLIGLRTFVQEVLRRSKTSYSTLLVAIYYLVVVMSGLPKDDFTMEQKIDSDGFRAMQCGRRMFLAALILASKYLQDRNYSTRAWSKISGLKVSEINTNERAFLAAVNWKLHMPEPLFQRWERIVLKYSPSGHTPSVPRSSPTACQTWRSIVRQLNADLDQFDNRGMLLSDNDSGYYSESSAPSSRGSSPHAPRNSAETPIPENTTSIPPSLPDLPPLTLEPTPQESKSDHRMLPPLQPREGLLPTPQITPQVRNFCTPAVSASGLLPRRPSMGLAMAEHRKCWEESLLDCATSWQSRSDSIPHRPFTHIPSSLSNRSSSPDSTSDMSGYPSRSSSISSVASSNCALPEPCLAVGVMRRCANMKMSTLPDSLQASGNMAFPRPPVSPASRGSDFYFKERPKRSEAENRPTPHTTYRPSGRRMLSNADAIRWSSETECTTTAVESSQRATTTSRTSSTDDDGATPRPRHTTAEATPSPCSQTYQAAAALVDLTLDRSTAPHQIPTPTTADSRKRGRPQSMDLGLQSSVRDLVRPPSSEGARHDDGDRAIVIPDDEAVADSWLLKDGDGRRNDELWACIDRQNESTPIIREQIMSTLLANTSSESLPRKKTCCAPLRSHEPDPSPLQNLDPSHKDNQTQHQAKQSARKRSGSTRKSNGQLSKRGSQRKPAAEMGYLVRNGREEYVEMETQGVGEMKQRLLYGEVGLW</sequence>
<feature type="region of interest" description="Disordered" evidence="1">
    <location>
        <begin position="514"/>
        <end position="596"/>
    </location>
</feature>
<dbReference type="Proteomes" id="UP000664521">
    <property type="component" value="Unassembled WGS sequence"/>
</dbReference>
<dbReference type="AlphaFoldDB" id="A0A8H3EVL3"/>
<feature type="compositionally biased region" description="Low complexity" evidence="1">
    <location>
        <begin position="560"/>
        <end position="571"/>
    </location>
</feature>
<dbReference type="GO" id="GO:0005634">
    <property type="term" value="C:nucleus"/>
    <property type="evidence" value="ECO:0007669"/>
    <property type="project" value="TreeGrafter"/>
</dbReference>
<evidence type="ECO:0008006" key="4">
    <source>
        <dbReference type="Google" id="ProtNLM"/>
    </source>
</evidence>
<evidence type="ECO:0000256" key="1">
    <source>
        <dbReference type="SAM" id="MobiDB-lite"/>
    </source>
</evidence>
<feature type="compositionally biased region" description="Low complexity" evidence="1">
    <location>
        <begin position="290"/>
        <end position="310"/>
    </location>
</feature>
<feature type="region of interest" description="Disordered" evidence="1">
    <location>
        <begin position="611"/>
        <end position="661"/>
    </location>
</feature>
<feature type="compositionally biased region" description="Polar residues" evidence="1">
    <location>
        <begin position="548"/>
        <end position="559"/>
    </location>
</feature>
<dbReference type="Pfam" id="PF08613">
    <property type="entry name" value="Cyclin"/>
    <property type="match status" value="1"/>
</dbReference>
<dbReference type="InterPro" id="IPR013922">
    <property type="entry name" value="Cyclin_PHO80-like"/>
</dbReference>
<gene>
    <name evidence="2" type="ORF">HETSPECPRED_000967</name>
</gene>
<organism evidence="2 3">
    <name type="scientific">Heterodermia speciosa</name>
    <dbReference type="NCBI Taxonomy" id="116794"/>
    <lineage>
        <taxon>Eukaryota</taxon>
        <taxon>Fungi</taxon>
        <taxon>Dikarya</taxon>
        <taxon>Ascomycota</taxon>
        <taxon>Pezizomycotina</taxon>
        <taxon>Lecanoromycetes</taxon>
        <taxon>OSLEUM clade</taxon>
        <taxon>Lecanoromycetidae</taxon>
        <taxon>Caliciales</taxon>
        <taxon>Physciaceae</taxon>
        <taxon>Heterodermia</taxon>
    </lineage>
</organism>
<dbReference type="SUPFAM" id="SSF47954">
    <property type="entry name" value="Cyclin-like"/>
    <property type="match status" value="1"/>
</dbReference>
<feature type="compositionally biased region" description="Polar residues" evidence="1">
    <location>
        <begin position="587"/>
        <end position="596"/>
    </location>
</feature>
<feature type="compositionally biased region" description="Basic and acidic residues" evidence="1">
    <location>
        <begin position="514"/>
        <end position="525"/>
    </location>
</feature>